<accession>A0A371GUS9</accession>
<feature type="non-terminal residue" evidence="1">
    <location>
        <position position="1"/>
    </location>
</feature>
<organism evidence="1 2">
    <name type="scientific">Mucuna pruriens</name>
    <name type="common">Velvet bean</name>
    <name type="synonym">Dolichos pruriens</name>
    <dbReference type="NCBI Taxonomy" id="157652"/>
    <lineage>
        <taxon>Eukaryota</taxon>
        <taxon>Viridiplantae</taxon>
        <taxon>Streptophyta</taxon>
        <taxon>Embryophyta</taxon>
        <taxon>Tracheophyta</taxon>
        <taxon>Spermatophyta</taxon>
        <taxon>Magnoliopsida</taxon>
        <taxon>eudicotyledons</taxon>
        <taxon>Gunneridae</taxon>
        <taxon>Pentapetalae</taxon>
        <taxon>rosids</taxon>
        <taxon>fabids</taxon>
        <taxon>Fabales</taxon>
        <taxon>Fabaceae</taxon>
        <taxon>Papilionoideae</taxon>
        <taxon>50 kb inversion clade</taxon>
        <taxon>NPAAA clade</taxon>
        <taxon>indigoferoid/millettioid clade</taxon>
        <taxon>Phaseoleae</taxon>
        <taxon>Mucuna</taxon>
    </lineage>
</organism>
<dbReference type="Proteomes" id="UP000257109">
    <property type="component" value="Unassembled WGS sequence"/>
</dbReference>
<keyword evidence="2" id="KW-1185">Reference proteome</keyword>
<proteinExistence type="predicted"/>
<gene>
    <name evidence="1" type="ORF">CR513_23318</name>
</gene>
<evidence type="ECO:0000313" key="1">
    <source>
        <dbReference type="EMBL" id="RDX94307.1"/>
    </source>
</evidence>
<comment type="caution">
    <text evidence="1">The sequence shown here is derived from an EMBL/GenBank/DDBJ whole genome shotgun (WGS) entry which is preliminary data.</text>
</comment>
<protein>
    <submittedName>
        <fullName evidence="1">Uncharacterized protein</fullName>
    </submittedName>
</protein>
<dbReference type="AlphaFoldDB" id="A0A371GUS9"/>
<dbReference type="OrthoDB" id="1848700at2759"/>
<evidence type="ECO:0000313" key="2">
    <source>
        <dbReference type="Proteomes" id="UP000257109"/>
    </source>
</evidence>
<sequence length="183" mass="21266">MRPKKLPQLFLCQSLTSLKFLDISAEITTFDFVILKHLYLSGCWFELGMEPFFDPFKGCYYGKIEWFKISASKLTHLSILWMRMDEEFDSSWVIDLFIPKFQYFNYSDSDLYDFSIQVKLPFVEEVILPQAMGRAKFVSLSLGAIQVLSIWTGHLPAGFDLFGYEDIETISVWNLIILCTDSS</sequence>
<dbReference type="EMBL" id="QJKJ01004398">
    <property type="protein sequence ID" value="RDX94307.1"/>
    <property type="molecule type" value="Genomic_DNA"/>
</dbReference>
<name>A0A371GUS9_MUCPR</name>
<reference evidence="1" key="1">
    <citation type="submission" date="2018-05" db="EMBL/GenBank/DDBJ databases">
        <title>Draft genome of Mucuna pruriens seed.</title>
        <authorList>
            <person name="Nnadi N.E."/>
            <person name="Vos R."/>
            <person name="Hasami M.H."/>
            <person name="Devisetty U.K."/>
            <person name="Aguiy J.C."/>
        </authorList>
    </citation>
    <scope>NUCLEOTIDE SEQUENCE [LARGE SCALE GENOMIC DNA]</scope>
    <source>
        <strain evidence="1">JCA_2017</strain>
    </source>
</reference>